<protein>
    <submittedName>
        <fullName evidence="2">Unplaced genomic scaffold CY34scaffold_1200, whole genome shotgun sequence</fullName>
    </submittedName>
</protein>
<dbReference type="Pfam" id="PF13632">
    <property type="entry name" value="Glyco_trans_2_3"/>
    <property type="match status" value="1"/>
</dbReference>
<dbReference type="EMBL" id="KN836331">
    <property type="protein sequence ID" value="KIK32228.1"/>
    <property type="molecule type" value="Genomic_DNA"/>
</dbReference>
<evidence type="ECO:0000259" key="1">
    <source>
        <dbReference type="Pfam" id="PF13632"/>
    </source>
</evidence>
<dbReference type="InterPro" id="IPR001173">
    <property type="entry name" value="Glyco_trans_2-like"/>
</dbReference>
<dbReference type="InterPro" id="IPR029044">
    <property type="entry name" value="Nucleotide-diphossugar_trans"/>
</dbReference>
<dbReference type="InParanoid" id="A0A0D0AJU4"/>
<dbReference type="Proteomes" id="UP000054485">
    <property type="component" value="Unassembled WGS sequence"/>
</dbReference>
<evidence type="ECO:0000313" key="2">
    <source>
        <dbReference type="EMBL" id="KIK32228.1"/>
    </source>
</evidence>
<dbReference type="Gene3D" id="3.90.550.10">
    <property type="entry name" value="Spore Coat Polysaccharide Biosynthesis Protein SpsA, Chain A"/>
    <property type="match status" value="1"/>
</dbReference>
<name>A0A0D0AJU4_9AGAM</name>
<accession>A0A0D0AJU4</accession>
<gene>
    <name evidence="2" type="ORF">CY34DRAFT_19192</name>
</gene>
<feature type="domain" description="Glycosyltransferase 2-like" evidence="1">
    <location>
        <begin position="60"/>
        <end position="218"/>
    </location>
</feature>
<reference evidence="3" key="2">
    <citation type="submission" date="2015-01" db="EMBL/GenBank/DDBJ databases">
        <title>Evolutionary Origins and Diversification of the Mycorrhizal Mutualists.</title>
        <authorList>
            <consortium name="DOE Joint Genome Institute"/>
            <consortium name="Mycorrhizal Genomics Consortium"/>
            <person name="Kohler A."/>
            <person name="Kuo A."/>
            <person name="Nagy L.G."/>
            <person name="Floudas D."/>
            <person name="Copeland A."/>
            <person name="Barry K.W."/>
            <person name="Cichocki N."/>
            <person name="Veneault-Fourrey C."/>
            <person name="LaButti K."/>
            <person name="Lindquist E.A."/>
            <person name="Lipzen A."/>
            <person name="Lundell T."/>
            <person name="Morin E."/>
            <person name="Murat C."/>
            <person name="Riley R."/>
            <person name="Ohm R."/>
            <person name="Sun H."/>
            <person name="Tunlid A."/>
            <person name="Henrissat B."/>
            <person name="Grigoriev I.V."/>
            <person name="Hibbett D.S."/>
            <person name="Martin F."/>
        </authorList>
    </citation>
    <scope>NUCLEOTIDE SEQUENCE [LARGE SCALE GENOMIC DNA]</scope>
    <source>
        <strain evidence="3">UH-Slu-Lm8-n1</strain>
    </source>
</reference>
<dbReference type="STRING" id="930992.A0A0D0AJU4"/>
<dbReference type="SUPFAM" id="SSF53448">
    <property type="entry name" value="Nucleotide-diphospho-sugar transferases"/>
    <property type="match status" value="1"/>
</dbReference>
<evidence type="ECO:0000313" key="3">
    <source>
        <dbReference type="Proteomes" id="UP000054485"/>
    </source>
</evidence>
<organism evidence="2 3">
    <name type="scientific">Suillus luteus UH-Slu-Lm8-n1</name>
    <dbReference type="NCBI Taxonomy" id="930992"/>
    <lineage>
        <taxon>Eukaryota</taxon>
        <taxon>Fungi</taxon>
        <taxon>Dikarya</taxon>
        <taxon>Basidiomycota</taxon>
        <taxon>Agaricomycotina</taxon>
        <taxon>Agaricomycetes</taxon>
        <taxon>Agaricomycetidae</taxon>
        <taxon>Boletales</taxon>
        <taxon>Suillineae</taxon>
        <taxon>Suillaceae</taxon>
        <taxon>Suillus</taxon>
    </lineage>
</organism>
<proteinExistence type="predicted"/>
<dbReference type="PANTHER" id="PTHR35408:SF3">
    <property type="entry name" value="GLYCOSYLTRANSFERASE 2-LIKE DOMAIN-CONTAINING PROTEIN"/>
    <property type="match status" value="1"/>
</dbReference>
<dbReference type="HOGENOM" id="CLU_1180886_0_0_1"/>
<dbReference type="AlphaFoldDB" id="A0A0D0AJU4"/>
<reference evidence="2 3" key="1">
    <citation type="submission" date="2014-04" db="EMBL/GenBank/DDBJ databases">
        <authorList>
            <consortium name="DOE Joint Genome Institute"/>
            <person name="Kuo A."/>
            <person name="Ruytinx J."/>
            <person name="Rineau F."/>
            <person name="Colpaert J."/>
            <person name="Kohler A."/>
            <person name="Nagy L.G."/>
            <person name="Floudas D."/>
            <person name="Copeland A."/>
            <person name="Barry K.W."/>
            <person name="Cichocki N."/>
            <person name="Veneault-Fourrey C."/>
            <person name="LaButti K."/>
            <person name="Lindquist E.A."/>
            <person name="Lipzen A."/>
            <person name="Lundell T."/>
            <person name="Morin E."/>
            <person name="Murat C."/>
            <person name="Sun H."/>
            <person name="Tunlid A."/>
            <person name="Henrissat B."/>
            <person name="Grigoriev I.V."/>
            <person name="Hibbett D.S."/>
            <person name="Martin F."/>
            <person name="Nordberg H.P."/>
            <person name="Cantor M.N."/>
            <person name="Hua S.X."/>
        </authorList>
    </citation>
    <scope>NUCLEOTIDE SEQUENCE [LARGE SCALE GENOMIC DNA]</scope>
    <source>
        <strain evidence="2 3">UH-Slu-Lm8-n1</strain>
    </source>
</reference>
<sequence>MSSGQWLWRTMKMKHTYQETHIEDLEEWALQLAMEEVLQTSQTGHRPWAANARACRIGSIILLVDADTVVPAECFRDVAREFGEDQGAGVGVLQHESDVLQVAHHYFENAIASFTRCINKCISMMYANRKVAPFVRHNAFSRWSALQDTALGGGDVNSSASTPGANRAQVKIWSKDNVSEDFNMALRLVRQGYIVRWATYSKGGFKEGVSLTVDDELNSILSNEPEVNTENGNFA</sequence>
<keyword evidence="3" id="KW-1185">Reference proteome</keyword>
<dbReference type="OrthoDB" id="3040107at2759"/>
<dbReference type="PANTHER" id="PTHR35408">
    <property type="entry name" value="CHROMOSOME 15, WHOLE GENOME SHOTGUN SEQUENCE"/>
    <property type="match status" value="1"/>
</dbReference>